<evidence type="ECO:0000313" key="1">
    <source>
        <dbReference type="EMBL" id="KAI9451399.1"/>
    </source>
</evidence>
<organism evidence="1 2">
    <name type="scientific">Russula earlei</name>
    <dbReference type="NCBI Taxonomy" id="71964"/>
    <lineage>
        <taxon>Eukaryota</taxon>
        <taxon>Fungi</taxon>
        <taxon>Dikarya</taxon>
        <taxon>Basidiomycota</taxon>
        <taxon>Agaricomycotina</taxon>
        <taxon>Agaricomycetes</taxon>
        <taxon>Russulales</taxon>
        <taxon>Russulaceae</taxon>
        <taxon>Russula</taxon>
    </lineage>
</organism>
<dbReference type="EMBL" id="JAGFNK010000378">
    <property type="protein sequence ID" value="KAI9451399.1"/>
    <property type="molecule type" value="Genomic_DNA"/>
</dbReference>
<dbReference type="Proteomes" id="UP001207468">
    <property type="component" value="Unassembled WGS sequence"/>
</dbReference>
<reference evidence="1" key="1">
    <citation type="submission" date="2021-03" db="EMBL/GenBank/DDBJ databases">
        <title>Evolutionary priming and transition to the ectomycorrhizal habit in an iconic lineage of mushroom-forming fungi: is preadaptation a requirement?</title>
        <authorList>
            <consortium name="DOE Joint Genome Institute"/>
            <person name="Looney B.P."/>
            <person name="Miyauchi S."/>
            <person name="Morin E."/>
            <person name="Drula E."/>
            <person name="Courty P.E."/>
            <person name="Chicoki N."/>
            <person name="Fauchery L."/>
            <person name="Kohler A."/>
            <person name="Kuo A."/>
            <person name="LaButti K."/>
            <person name="Pangilinan J."/>
            <person name="Lipzen A."/>
            <person name="Riley R."/>
            <person name="Andreopoulos W."/>
            <person name="He G."/>
            <person name="Johnson J."/>
            <person name="Barry K.W."/>
            <person name="Grigoriev I.V."/>
            <person name="Nagy L."/>
            <person name="Hibbett D."/>
            <person name="Henrissat B."/>
            <person name="Matheny P.B."/>
            <person name="Labbe J."/>
            <person name="Martin A.F."/>
        </authorList>
    </citation>
    <scope>NUCLEOTIDE SEQUENCE</scope>
    <source>
        <strain evidence="1">BPL698</strain>
    </source>
</reference>
<name>A0ACC0TW81_9AGAM</name>
<protein>
    <submittedName>
        <fullName evidence="1">Uncharacterized protein</fullName>
    </submittedName>
</protein>
<proteinExistence type="predicted"/>
<comment type="caution">
    <text evidence="1">The sequence shown here is derived from an EMBL/GenBank/DDBJ whole genome shotgun (WGS) entry which is preliminary data.</text>
</comment>
<accession>A0ACC0TW81</accession>
<keyword evidence="2" id="KW-1185">Reference proteome</keyword>
<gene>
    <name evidence="1" type="ORF">F5148DRAFT_1239665</name>
</gene>
<sequence>MSSAPGWKRLFTKGIDKFRHHDLDGALESFNEAVRLAADDAPHTLYDSRASVHEKQSHLKDALRDAKKTIDIAPTHWLGYFRSARLFAALNSSSAALRMCSLALQRLDDAAAAKHEARRRELTALRRRLEAQNRCPIAGVPVELLLMVFDLARRPVVLSHVCRRWREIALSHPTLWRSLTLAGSPNKALLKAQEWRRRSREQVAELVVRKSLSDVIFTPWHGRQMVHPDDLEMRKKILSELGLLDLSLVKVCHLENMVAHVASFLTAMSPCRSRLETLSVSQSSLGFDLPLRIPDQGLPSWENLRELKISNMECDWTTFTACLRGLTSFEYKACDSTMHFDMHFESIRSLLNANPTLEKLVVYTRTRNPLHSMTGVPPETLIMPYLRHFELSGVALSPHSIRTLSLPVIQVLRLISLPGPSMLQNFVEDPRTSLAELVELTIKNCAFQTQSLTLALFCSPKLEVLQLRSDFDANAVAESLSMPYSTLPPVLSSASRELVPTELPILCPSLNVLDLSGSPSLKTGPVMRVVKERLSLAASEDGGRYRLPGEDSDRHVSSIQALKIDECPHIEAEMLPWFRRNVPDFSCRYSTTTKERRAR</sequence>
<evidence type="ECO:0000313" key="2">
    <source>
        <dbReference type="Proteomes" id="UP001207468"/>
    </source>
</evidence>